<proteinExistence type="predicted"/>
<evidence type="ECO:0000313" key="2">
    <source>
        <dbReference type="Proteomes" id="UP001219037"/>
    </source>
</evidence>
<dbReference type="Pfam" id="PF03013">
    <property type="entry name" value="Pyr_excise"/>
    <property type="match status" value="1"/>
</dbReference>
<accession>A0ABY8H4H3</accession>
<name>A0ABY8H4H3_9MICC</name>
<organism evidence="1 2">
    <name type="scientific">Citricoccus muralis</name>
    <dbReference type="NCBI Taxonomy" id="169134"/>
    <lineage>
        <taxon>Bacteria</taxon>
        <taxon>Bacillati</taxon>
        <taxon>Actinomycetota</taxon>
        <taxon>Actinomycetes</taxon>
        <taxon>Micrococcales</taxon>
        <taxon>Micrococcaceae</taxon>
        <taxon>Citricoccus</taxon>
    </lineage>
</organism>
<dbReference type="Proteomes" id="UP001219037">
    <property type="component" value="Chromosome"/>
</dbReference>
<sequence>MRLWSLHPEVLDRQGLIAGWREALLAQAVLLGRTRGYTRHPQLERFRSHPDPGTAIGAYLSELHADATRRGYRFDVGRIAFPLGPDRDASWRMEVTTGQLAFEWDHLQRKLRQRSPDHVRPRPASIPAHPMFVVVDGPIATWERP</sequence>
<evidence type="ECO:0000313" key="1">
    <source>
        <dbReference type="EMBL" id="WFP15552.1"/>
    </source>
</evidence>
<reference evidence="1 2" key="1">
    <citation type="submission" date="2023-04" db="EMBL/GenBank/DDBJ databases">
        <title>Funneling lignin-derived compounds into biodiesel using alkali-halophilic Citricoccus sp. P2.</title>
        <authorList>
            <person name="Luo C.-B."/>
        </authorList>
    </citation>
    <scope>NUCLEOTIDE SEQUENCE [LARGE SCALE GENOMIC DNA]</scope>
    <source>
        <strain evidence="1 2">P2</strain>
    </source>
</reference>
<gene>
    <name evidence="1" type="ORF">P8192_09030</name>
</gene>
<dbReference type="EMBL" id="CP121252">
    <property type="protein sequence ID" value="WFP15552.1"/>
    <property type="molecule type" value="Genomic_DNA"/>
</dbReference>
<dbReference type="RefSeq" id="WP_278156393.1">
    <property type="nucleotide sequence ID" value="NZ_CP121252.1"/>
</dbReference>
<dbReference type="InterPro" id="IPR004260">
    <property type="entry name" value="Pyr-dimer_DNA_glycosylase"/>
</dbReference>
<keyword evidence="2" id="KW-1185">Reference proteome</keyword>
<protein>
    <submittedName>
        <fullName evidence="1">Pyrimidine dimer DNA glycosylase/endonuclease V</fullName>
    </submittedName>
</protein>